<evidence type="ECO:0008006" key="4">
    <source>
        <dbReference type="Google" id="ProtNLM"/>
    </source>
</evidence>
<dbReference type="SUPFAM" id="SSF56925">
    <property type="entry name" value="OMPA-like"/>
    <property type="match status" value="1"/>
</dbReference>
<protein>
    <recommendedName>
        <fullName evidence="4">Outer membrane protein beta-barrel domain-containing protein</fullName>
    </recommendedName>
</protein>
<evidence type="ECO:0000313" key="3">
    <source>
        <dbReference type="Proteomes" id="UP000334923"/>
    </source>
</evidence>
<evidence type="ECO:0000256" key="1">
    <source>
        <dbReference type="SAM" id="SignalP"/>
    </source>
</evidence>
<sequence>MKRRAWKATAFLAGVSCAMMLGVLPLRAGTGATQENEEDGVTVPQGHKEAYEAAKEQMKEAPQEKHSSGSWFLAGAAGMGWPQADSGSYGNSALGVNQNEVFTGGLQGGYYWHDPDKWGNLSFTAEAIGLYTGASSGMSIAGASGTGGAASGATVGLLGLGGTVGYRIAKSFEPFVGFYGGGAIGQFSNSGLSGSLGTVWGYWFSPAVGMRYFIPNSHWFIGAEALFVFMGDMNGFNKGAQLTSVSGSSYLYEPIVMMTIGYAF</sequence>
<keyword evidence="3" id="KW-1185">Reference proteome</keyword>
<dbReference type="RefSeq" id="WP_246186465.1">
    <property type="nucleotide sequence ID" value="NZ_CABFVA020000012.1"/>
</dbReference>
<dbReference type="AlphaFoldDB" id="A0A5E6MFM2"/>
<dbReference type="InterPro" id="IPR011250">
    <property type="entry name" value="OMP/PagP_B-barrel"/>
</dbReference>
<keyword evidence="1" id="KW-0732">Signal</keyword>
<organism evidence="2 3">
    <name type="scientific">Methylacidimicrobium tartarophylax</name>
    <dbReference type="NCBI Taxonomy" id="1041768"/>
    <lineage>
        <taxon>Bacteria</taxon>
        <taxon>Pseudomonadati</taxon>
        <taxon>Verrucomicrobiota</taxon>
        <taxon>Methylacidimicrobium</taxon>
    </lineage>
</organism>
<gene>
    <name evidence="2" type="ORF">MAMT_00353</name>
</gene>
<proteinExistence type="predicted"/>
<name>A0A5E6MFM2_9BACT</name>
<evidence type="ECO:0000313" key="2">
    <source>
        <dbReference type="EMBL" id="VVM04848.1"/>
    </source>
</evidence>
<dbReference type="Proteomes" id="UP000334923">
    <property type="component" value="Unassembled WGS sequence"/>
</dbReference>
<feature type="signal peptide" evidence="1">
    <location>
        <begin position="1"/>
        <end position="28"/>
    </location>
</feature>
<reference evidence="2 3" key="1">
    <citation type="submission" date="2019-09" db="EMBL/GenBank/DDBJ databases">
        <authorList>
            <person name="Cremers G."/>
        </authorList>
    </citation>
    <scope>NUCLEOTIDE SEQUENCE [LARGE SCALE GENOMIC DNA]</scope>
    <source>
        <strain evidence="2">4A</strain>
    </source>
</reference>
<feature type="chain" id="PRO_5022850033" description="Outer membrane protein beta-barrel domain-containing protein" evidence="1">
    <location>
        <begin position="29"/>
        <end position="264"/>
    </location>
</feature>
<dbReference type="EMBL" id="CABFVA020000012">
    <property type="protein sequence ID" value="VVM04848.1"/>
    <property type="molecule type" value="Genomic_DNA"/>
</dbReference>
<accession>A0A5E6MFM2</accession>